<sequence>MLILTVPAASTRKADLSLAFGGGRTTLISRPVSRKGGRPSTADNPLPSVPESSEVSSSASTARPVQRRPSGLALDVAHSQQREPIHVDHPYRVAKDPSSAASSALSSPLSSPQTEYEDLFFNASPDAPTQVPPPAFHLPFRASISTAPRPLVVSTLPRSPPQTAIPETPSRPVTGSTIASIASDASLSPGSTSNASSLDSVLDEVLTPADSPHASAHPFTIIDDEPKNLSPTGSDTPTLVRDSLDSTATMKSSEPGHVNAATEGPLSVAAKSLNRLRALSKPDKGKYADKRVCPQYVGFPVGSKLTQHLRRRDKTKLLLLNSRQAWPLPSSNLVDLAV</sequence>
<feature type="region of interest" description="Disordered" evidence="1">
    <location>
        <begin position="82"/>
        <end position="112"/>
    </location>
</feature>
<feature type="region of interest" description="Disordered" evidence="1">
    <location>
        <begin position="27"/>
        <end position="69"/>
    </location>
</feature>
<dbReference type="Proteomes" id="UP000077266">
    <property type="component" value="Unassembled WGS sequence"/>
</dbReference>
<dbReference type="EMBL" id="KV425897">
    <property type="protein sequence ID" value="KZW00889.1"/>
    <property type="molecule type" value="Genomic_DNA"/>
</dbReference>
<keyword evidence="3" id="KW-1185">Reference proteome</keyword>
<evidence type="ECO:0000256" key="1">
    <source>
        <dbReference type="SAM" id="MobiDB-lite"/>
    </source>
</evidence>
<organism evidence="2 3">
    <name type="scientific">Exidia glandulosa HHB12029</name>
    <dbReference type="NCBI Taxonomy" id="1314781"/>
    <lineage>
        <taxon>Eukaryota</taxon>
        <taxon>Fungi</taxon>
        <taxon>Dikarya</taxon>
        <taxon>Basidiomycota</taxon>
        <taxon>Agaricomycotina</taxon>
        <taxon>Agaricomycetes</taxon>
        <taxon>Auriculariales</taxon>
        <taxon>Exidiaceae</taxon>
        <taxon>Exidia</taxon>
    </lineage>
</organism>
<reference evidence="2 3" key="1">
    <citation type="journal article" date="2016" name="Mol. Biol. Evol.">
        <title>Comparative Genomics of Early-Diverging Mushroom-Forming Fungi Provides Insights into the Origins of Lignocellulose Decay Capabilities.</title>
        <authorList>
            <person name="Nagy L.G."/>
            <person name="Riley R."/>
            <person name="Tritt A."/>
            <person name="Adam C."/>
            <person name="Daum C."/>
            <person name="Floudas D."/>
            <person name="Sun H."/>
            <person name="Yadav J.S."/>
            <person name="Pangilinan J."/>
            <person name="Larsson K.H."/>
            <person name="Matsuura K."/>
            <person name="Barry K."/>
            <person name="Labutti K."/>
            <person name="Kuo R."/>
            <person name="Ohm R.A."/>
            <person name="Bhattacharya S.S."/>
            <person name="Shirouzu T."/>
            <person name="Yoshinaga Y."/>
            <person name="Martin F.M."/>
            <person name="Grigoriev I.V."/>
            <person name="Hibbett D.S."/>
        </authorList>
    </citation>
    <scope>NUCLEOTIDE SEQUENCE [LARGE SCALE GENOMIC DNA]</scope>
    <source>
        <strain evidence="2 3">HHB12029</strain>
    </source>
</reference>
<accession>A0A165NL10</accession>
<feature type="region of interest" description="Disordered" evidence="1">
    <location>
        <begin position="155"/>
        <end position="175"/>
    </location>
</feature>
<protein>
    <submittedName>
        <fullName evidence="2">Uncharacterized protein</fullName>
    </submittedName>
</protein>
<evidence type="ECO:0000313" key="2">
    <source>
        <dbReference type="EMBL" id="KZW00889.1"/>
    </source>
</evidence>
<feature type="compositionally biased region" description="Basic and acidic residues" evidence="1">
    <location>
        <begin position="82"/>
        <end position="95"/>
    </location>
</feature>
<dbReference type="InParanoid" id="A0A165NL10"/>
<gene>
    <name evidence="2" type="ORF">EXIGLDRAFT_111480</name>
</gene>
<proteinExistence type="predicted"/>
<evidence type="ECO:0000313" key="3">
    <source>
        <dbReference type="Proteomes" id="UP000077266"/>
    </source>
</evidence>
<feature type="region of interest" description="Disordered" evidence="1">
    <location>
        <begin position="209"/>
        <end position="239"/>
    </location>
</feature>
<dbReference type="AlphaFoldDB" id="A0A165NL10"/>
<name>A0A165NL10_EXIGL</name>
<feature type="compositionally biased region" description="Low complexity" evidence="1">
    <location>
        <begin position="49"/>
        <end position="58"/>
    </location>
</feature>
<feature type="compositionally biased region" description="Low complexity" evidence="1">
    <location>
        <begin position="97"/>
        <end position="112"/>
    </location>
</feature>